<proteinExistence type="inferred from homology"/>
<dbReference type="Pfam" id="PF01594">
    <property type="entry name" value="AI-2E_transport"/>
    <property type="match status" value="1"/>
</dbReference>
<accession>A0A6J4JG24</accession>
<evidence type="ECO:0000256" key="3">
    <source>
        <dbReference type="ARBA" id="ARBA00022448"/>
    </source>
</evidence>
<sequence>MYLALVLAVAAFFATLVPLLAEQGSRMVQEVPTFYQERREDLRGASSQLLRRIGNNLPEQLDFSLVAGTTRQQAEATGNQESVVSQGVGYLASVSWSLFSFVAVFLIGYFWTLDRDQIVRAGLLVVPIDSRETAQALWDSAEQKVGGYVRGQALLMLSIGVLSGIAFFAIGAPSALIMAVLAGVLEAVPYVGPLIAVVVAALIALAEAPDKLGWVIGASLVIQQIENSILVPRIMGRTVGVNAIVTLLGIAAFGSLLGFVGALLAIPLAAIVQVFLDHWVLHRDAQPMAAIDGRDKTALVRYQAQDLAQDLRERIRSRPSSPDDDEDSFEERIEAVVGDIDQILVQVSTPAAPQAVSAPAGGTF</sequence>
<feature type="transmembrane region" description="Helical" evidence="8">
    <location>
        <begin position="153"/>
        <end position="181"/>
    </location>
</feature>
<organism evidence="9">
    <name type="scientific">uncultured Chloroflexia bacterium</name>
    <dbReference type="NCBI Taxonomy" id="1672391"/>
    <lineage>
        <taxon>Bacteria</taxon>
        <taxon>Bacillati</taxon>
        <taxon>Chloroflexota</taxon>
        <taxon>Chloroflexia</taxon>
        <taxon>environmental samples</taxon>
    </lineage>
</organism>
<evidence type="ECO:0000256" key="6">
    <source>
        <dbReference type="ARBA" id="ARBA00022989"/>
    </source>
</evidence>
<feature type="transmembrane region" description="Helical" evidence="8">
    <location>
        <begin position="88"/>
        <end position="111"/>
    </location>
</feature>
<dbReference type="PANTHER" id="PTHR21716">
    <property type="entry name" value="TRANSMEMBRANE PROTEIN"/>
    <property type="match status" value="1"/>
</dbReference>
<keyword evidence="6 8" id="KW-1133">Transmembrane helix</keyword>
<keyword evidence="3" id="KW-0813">Transport</keyword>
<feature type="transmembrane region" description="Helical" evidence="8">
    <location>
        <begin position="187"/>
        <end position="205"/>
    </location>
</feature>
<dbReference type="InterPro" id="IPR002549">
    <property type="entry name" value="AI-2E-like"/>
</dbReference>
<evidence type="ECO:0000256" key="8">
    <source>
        <dbReference type="SAM" id="Phobius"/>
    </source>
</evidence>
<keyword evidence="4" id="KW-1003">Cell membrane</keyword>
<dbReference type="GO" id="GO:0055085">
    <property type="term" value="P:transmembrane transport"/>
    <property type="evidence" value="ECO:0007669"/>
    <property type="project" value="TreeGrafter"/>
</dbReference>
<dbReference type="PANTHER" id="PTHR21716:SF53">
    <property type="entry name" value="PERMEASE PERM-RELATED"/>
    <property type="match status" value="1"/>
</dbReference>
<dbReference type="GO" id="GO:0005886">
    <property type="term" value="C:plasma membrane"/>
    <property type="evidence" value="ECO:0007669"/>
    <property type="project" value="UniProtKB-SubCell"/>
</dbReference>
<evidence type="ECO:0000256" key="7">
    <source>
        <dbReference type="ARBA" id="ARBA00023136"/>
    </source>
</evidence>
<evidence type="ECO:0000256" key="5">
    <source>
        <dbReference type="ARBA" id="ARBA00022692"/>
    </source>
</evidence>
<name>A0A6J4JG24_9CHLR</name>
<protein>
    <recommendedName>
        <fullName evidence="10">AI-2E family transporter</fullName>
    </recommendedName>
</protein>
<dbReference type="AlphaFoldDB" id="A0A6J4JG24"/>
<evidence type="ECO:0000256" key="4">
    <source>
        <dbReference type="ARBA" id="ARBA00022475"/>
    </source>
</evidence>
<comment type="similarity">
    <text evidence="2">Belongs to the autoinducer-2 exporter (AI-2E) (TC 2.A.86) family.</text>
</comment>
<gene>
    <name evidence="9" type="ORF">AVDCRST_MAG26-3083</name>
</gene>
<reference evidence="9" key="1">
    <citation type="submission" date="2020-02" db="EMBL/GenBank/DDBJ databases">
        <authorList>
            <person name="Meier V. D."/>
        </authorList>
    </citation>
    <scope>NUCLEOTIDE SEQUENCE</scope>
    <source>
        <strain evidence="9">AVDCRST_MAG26</strain>
    </source>
</reference>
<evidence type="ECO:0000256" key="2">
    <source>
        <dbReference type="ARBA" id="ARBA00009773"/>
    </source>
</evidence>
<keyword evidence="7 8" id="KW-0472">Membrane</keyword>
<comment type="subcellular location">
    <subcellularLocation>
        <location evidence="1">Cell membrane</location>
        <topology evidence="1">Multi-pass membrane protein</topology>
    </subcellularLocation>
</comment>
<evidence type="ECO:0000313" key="9">
    <source>
        <dbReference type="EMBL" id="CAA9276263.1"/>
    </source>
</evidence>
<dbReference type="EMBL" id="CADCTK010000715">
    <property type="protein sequence ID" value="CAA9276263.1"/>
    <property type="molecule type" value="Genomic_DNA"/>
</dbReference>
<evidence type="ECO:0008006" key="10">
    <source>
        <dbReference type="Google" id="ProtNLM"/>
    </source>
</evidence>
<evidence type="ECO:0000256" key="1">
    <source>
        <dbReference type="ARBA" id="ARBA00004651"/>
    </source>
</evidence>
<keyword evidence="5 8" id="KW-0812">Transmembrane</keyword>
<feature type="transmembrane region" description="Helical" evidence="8">
    <location>
        <begin position="243"/>
        <end position="276"/>
    </location>
</feature>